<name>A0A927HDN9_9RHOB</name>
<accession>A0A927HDN9</accession>
<evidence type="ECO:0000313" key="2">
    <source>
        <dbReference type="EMBL" id="MBD3662543.1"/>
    </source>
</evidence>
<evidence type="ECO:0000256" key="1">
    <source>
        <dbReference type="SAM" id="Phobius"/>
    </source>
</evidence>
<feature type="transmembrane region" description="Helical" evidence="1">
    <location>
        <begin position="12"/>
        <end position="36"/>
    </location>
</feature>
<keyword evidence="1" id="KW-0812">Transmembrane</keyword>
<dbReference type="AlphaFoldDB" id="A0A927HDN9"/>
<dbReference type="EMBL" id="JACTAG010000001">
    <property type="protein sequence ID" value="MBD3662543.1"/>
    <property type="molecule type" value="Genomic_DNA"/>
</dbReference>
<proteinExistence type="predicted"/>
<evidence type="ECO:0000313" key="3">
    <source>
        <dbReference type="Proteomes" id="UP000635142"/>
    </source>
</evidence>
<keyword evidence="1" id="KW-0472">Membrane</keyword>
<keyword evidence="1" id="KW-1133">Transmembrane helix</keyword>
<comment type="caution">
    <text evidence="2">The sequence shown here is derived from an EMBL/GenBank/DDBJ whole genome shotgun (WGS) entry which is preliminary data.</text>
</comment>
<dbReference type="Pfam" id="PF20082">
    <property type="entry name" value="DUF6476"/>
    <property type="match status" value="1"/>
</dbReference>
<dbReference type="RefSeq" id="WP_191073570.1">
    <property type="nucleotide sequence ID" value="NZ_JACTAG010000001.1"/>
</dbReference>
<protein>
    <submittedName>
        <fullName evidence="2">Uncharacterized protein</fullName>
    </submittedName>
</protein>
<sequence length="94" mass="10251">MENPVEPANLRFLRRLVTVLTAVMICGLLVIIGLFVTRLGPTQTVMPPNITLPDGTKASAYTVGSDWYAIVTTDDTILIYDRASGAVRQTITIE</sequence>
<dbReference type="InterPro" id="IPR045519">
    <property type="entry name" value="DUF6476"/>
</dbReference>
<gene>
    <name evidence="2" type="ORF">H9Q16_01260</name>
</gene>
<organism evidence="2 3">
    <name type="scientific">Sulfitobacter aestuariivivens</name>
    <dbReference type="NCBI Taxonomy" id="2766981"/>
    <lineage>
        <taxon>Bacteria</taxon>
        <taxon>Pseudomonadati</taxon>
        <taxon>Pseudomonadota</taxon>
        <taxon>Alphaproteobacteria</taxon>
        <taxon>Rhodobacterales</taxon>
        <taxon>Roseobacteraceae</taxon>
        <taxon>Sulfitobacter</taxon>
    </lineage>
</organism>
<reference evidence="2" key="1">
    <citation type="submission" date="2020-08" db="EMBL/GenBank/DDBJ databases">
        <title>Sulfitobacter aestuariivivens sp. nov., isolated from a tidal flat.</title>
        <authorList>
            <person name="Park S."/>
            <person name="Yoon J.-H."/>
        </authorList>
    </citation>
    <scope>NUCLEOTIDE SEQUENCE</scope>
    <source>
        <strain evidence="2">TSTF-M16</strain>
    </source>
</reference>
<keyword evidence="3" id="KW-1185">Reference proteome</keyword>
<dbReference type="Proteomes" id="UP000635142">
    <property type="component" value="Unassembled WGS sequence"/>
</dbReference>